<dbReference type="Proteomes" id="UP000481087">
    <property type="component" value="Unassembled WGS sequence"/>
</dbReference>
<dbReference type="CDD" id="cd07025">
    <property type="entry name" value="Peptidase_S66"/>
    <property type="match status" value="1"/>
</dbReference>
<dbReference type="InterPro" id="IPR027478">
    <property type="entry name" value="LdcA_N"/>
</dbReference>
<evidence type="ECO:0000256" key="3">
    <source>
        <dbReference type="ARBA" id="ARBA00022670"/>
    </source>
</evidence>
<dbReference type="GO" id="GO:0004180">
    <property type="term" value="F:carboxypeptidase activity"/>
    <property type="evidence" value="ECO:0007669"/>
    <property type="project" value="UniProtKB-KW"/>
</dbReference>
<evidence type="ECO:0000256" key="4">
    <source>
        <dbReference type="ARBA" id="ARBA00022801"/>
    </source>
</evidence>
<comment type="similarity">
    <text evidence="1">Belongs to the peptidase S66 family.</text>
</comment>
<dbReference type="InterPro" id="IPR027461">
    <property type="entry name" value="Carboxypeptidase_A_C_sf"/>
</dbReference>
<dbReference type="RefSeq" id="WP_161411294.1">
    <property type="nucleotide sequence ID" value="NZ_WTUZ01000040.1"/>
</dbReference>
<feature type="domain" description="LD-carboxypeptidase C-terminal" evidence="8">
    <location>
        <begin position="178"/>
        <end position="291"/>
    </location>
</feature>
<name>A0A6L8VB09_9BACL</name>
<dbReference type="PIRSF" id="PIRSF028757">
    <property type="entry name" value="LD-carboxypeptidase"/>
    <property type="match status" value="1"/>
</dbReference>
<evidence type="ECO:0000259" key="8">
    <source>
        <dbReference type="Pfam" id="PF17676"/>
    </source>
</evidence>
<dbReference type="PANTHER" id="PTHR30237">
    <property type="entry name" value="MURAMOYLTETRAPEPTIDE CARBOXYPEPTIDASE"/>
    <property type="match status" value="1"/>
</dbReference>
<dbReference type="EMBL" id="WTUZ01000040">
    <property type="protein sequence ID" value="MZQ86836.1"/>
    <property type="molecule type" value="Genomic_DNA"/>
</dbReference>
<dbReference type="Gene3D" id="3.40.50.10740">
    <property type="entry name" value="Class I glutamine amidotransferase-like"/>
    <property type="match status" value="1"/>
</dbReference>
<keyword evidence="5" id="KW-0720">Serine protease</keyword>
<keyword evidence="4" id="KW-0378">Hydrolase</keyword>
<feature type="active site" description="Charge relay system" evidence="6">
    <location>
        <position position="276"/>
    </location>
</feature>
<evidence type="ECO:0000256" key="2">
    <source>
        <dbReference type="ARBA" id="ARBA00022645"/>
    </source>
</evidence>
<dbReference type="AlphaFoldDB" id="A0A6L8VB09"/>
<evidence type="ECO:0000313" key="9">
    <source>
        <dbReference type="EMBL" id="MZQ86836.1"/>
    </source>
</evidence>
<dbReference type="PANTHER" id="PTHR30237:SF2">
    <property type="entry name" value="MUREIN TETRAPEPTIDE CARBOXYPEPTIDASE"/>
    <property type="match status" value="1"/>
</dbReference>
<keyword evidence="3" id="KW-0645">Protease</keyword>
<dbReference type="InterPro" id="IPR040921">
    <property type="entry name" value="Peptidase_S66C"/>
</dbReference>
<dbReference type="InterPro" id="IPR029062">
    <property type="entry name" value="Class_I_gatase-like"/>
</dbReference>
<dbReference type="Pfam" id="PF02016">
    <property type="entry name" value="Peptidase_S66"/>
    <property type="match status" value="1"/>
</dbReference>
<keyword evidence="2 9" id="KW-0121">Carboxypeptidase</keyword>
<evidence type="ECO:0000313" key="10">
    <source>
        <dbReference type="Proteomes" id="UP000481087"/>
    </source>
</evidence>
<accession>A0A6L8VB09</accession>
<comment type="caution">
    <text evidence="9">The sequence shown here is derived from an EMBL/GenBank/DDBJ whole genome shotgun (WGS) entry which is preliminary data.</text>
</comment>
<evidence type="ECO:0000256" key="1">
    <source>
        <dbReference type="ARBA" id="ARBA00010233"/>
    </source>
</evidence>
<dbReference type="GO" id="GO:0006508">
    <property type="term" value="P:proteolysis"/>
    <property type="evidence" value="ECO:0007669"/>
    <property type="project" value="UniProtKB-KW"/>
</dbReference>
<feature type="domain" description="LD-carboxypeptidase N-terminal" evidence="7">
    <location>
        <begin position="14"/>
        <end position="129"/>
    </location>
</feature>
<dbReference type="InterPro" id="IPR003507">
    <property type="entry name" value="S66_fam"/>
</dbReference>
<evidence type="ECO:0000256" key="5">
    <source>
        <dbReference type="ARBA" id="ARBA00022825"/>
    </source>
</evidence>
<feature type="active site" description="Nucleophile" evidence="6">
    <location>
        <position position="110"/>
    </location>
</feature>
<evidence type="ECO:0000256" key="6">
    <source>
        <dbReference type="PIRSR" id="PIRSR028757-1"/>
    </source>
</evidence>
<dbReference type="SUPFAM" id="SSF141986">
    <property type="entry name" value="LD-carboxypeptidase A C-terminal domain-like"/>
    <property type="match status" value="1"/>
</dbReference>
<dbReference type="SUPFAM" id="SSF52317">
    <property type="entry name" value="Class I glutamine amidotransferase-like"/>
    <property type="match status" value="1"/>
</dbReference>
<dbReference type="Pfam" id="PF17676">
    <property type="entry name" value="Peptidase_S66C"/>
    <property type="match status" value="1"/>
</dbReference>
<sequence>MAIQPPILRGGDTIGIVTLGSPLDASIIDARIETLEGMGFNVLVGKYAYSYDGIVASTAPQRAEDFMEMISNPQVKMILPTRGGTGVRDILPYLDYQLISRNPKIITGYSDITILLNVLNQFANLITFQSLLLIDFNTSTPAYNFDQFFAATSTLSKSRVIQNPPGMQLKSLVHGNVSGQIVGGNLTSFVGSLGTPYEINTTGKIVVIEETHEPTNTIYRYLTQLIMAGKFQHCQGIVMGQCTNCSVSYSTSYDDIINSLIYPLGKPLMTNLSTAHGSYKAAIPIGAMVDLNTSNNTLTVLEPTVKM</sequence>
<reference evidence="9 10" key="1">
    <citation type="submission" date="2019-12" db="EMBL/GenBank/DDBJ databases">
        <title>Paenibacillus sp. nov. sp. isolated from soil.</title>
        <authorList>
            <person name="Kim J."/>
            <person name="Jeong S.E."/>
            <person name="Jung H.S."/>
            <person name="Jeon C.O."/>
        </authorList>
    </citation>
    <scope>NUCLEOTIDE SEQUENCE [LARGE SCALE GENOMIC DNA]</scope>
    <source>
        <strain evidence="9 10">5J-6</strain>
    </source>
</reference>
<dbReference type="InterPro" id="IPR040449">
    <property type="entry name" value="Peptidase_S66_N"/>
</dbReference>
<protein>
    <submittedName>
        <fullName evidence="9">LD-carboxypeptidase</fullName>
    </submittedName>
</protein>
<evidence type="ECO:0000259" key="7">
    <source>
        <dbReference type="Pfam" id="PF02016"/>
    </source>
</evidence>
<feature type="active site" description="Charge relay system" evidence="6">
    <location>
        <position position="209"/>
    </location>
</feature>
<keyword evidence="10" id="KW-1185">Reference proteome</keyword>
<organism evidence="9 10">
    <name type="scientific">Paenibacillus silvestris</name>
    <dbReference type="NCBI Taxonomy" id="2606219"/>
    <lineage>
        <taxon>Bacteria</taxon>
        <taxon>Bacillati</taxon>
        <taxon>Bacillota</taxon>
        <taxon>Bacilli</taxon>
        <taxon>Bacillales</taxon>
        <taxon>Paenibacillaceae</taxon>
        <taxon>Paenibacillus</taxon>
    </lineage>
</organism>
<dbReference type="Gene3D" id="3.50.30.60">
    <property type="entry name" value="LD-carboxypeptidase A C-terminal domain-like"/>
    <property type="match status" value="1"/>
</dbReference>
<proteinExistence type="inferred from homology"/>
<gene>
    <name evidence="9" type="ORF">GQF01_32480</name>
</gene>
<dbReference type="GO" id="GO:0008236">
    <property type="term" value="F:serine-type peptidase activity"/>
    <property type="evidence" value="ECO:0007669"/>
    <property type="project" value="UniProtKB-KW"/>
</dbReference>